<name>A0A4Z1JN32_9HELO</name>
<sequence>MHDDAADIEMLTSTSFEISNAYAIELVGQKARSHVKPWSRVSKNNGEGGM</sequence>
<reference evidence="1 2" key="1">
    <citation type="submission" date="2017-12" db="EMBL/GenBank/DDBJ databases">
        <title>Comparative genomics of Botrytis spp.</title>
        <authorList>
            <person name="Valero-Jimenez C.A."/>
            <person name="Tapia P."/>
            <person name="Veloso J."/>
            <person name="Silva-Moreno E."/>
            <person name="Staats M."/>
            <person name="Valdes J.H."/>
            <person name="Van Kan J.A.L."/>
        </authorList>
    </citation>
    <scope>NUCLEOTIDE SEQUENCE [LARGE SCALE GENOMIC DNA]</scope>
    <source>
        <strain evidence="1 2">Be9601</strain>
    </source>
</reference>
<organism evidence="1 2">
    <name type="scientific">Botrytis elliptica</name>
    <dbReference type="NCBI Taxonomy" id="278938"/>
    <lineage>
        <taxon>Eukaryota</taxon>
        <taxon>Fungi</taxon>
        <taxon>Dikarya</taxon>
        <taxon>Ascomycota</taxon>
        <taxon>Pezizomycotina</taxon>
        <taxon>Leotiomycetes</taxon>
        <taxon>Helotiales</taxon>
        <taxon>Sclerotiniaceae</taxon>
        <taxon>Botrytis</taxon>
    </lineage>
</organism>
<keyword evidence="2" id="KW-1185">Reference proteome</keyword>
<evidence type="ECO:0000313" key="2">
    <source>
        <dbReference type="Proteomes" id="UP000297229"/>
    </source>
</evidence>
<dbReference type="EMBL" id="PQXM01000676">
    <property type="protein sequence ID" value="TGO70723.1"/>
    <property type="molecule type" value="Genomic_DNA"/>
</dbReference>
<proteinExistence type="predicted"/>
<gene>
    <name evidence="1" type="ORF">BELL_0678g00070</name>
</gene>
<evidence type="ECO:0000313" key="1">
    <source>
        <dbReference type="EMBL" id="TGO70723.1"/>
    </source>
</evidence>
<dbReference type="Proteomes" id="UP000297229">
    <property type="component" value="Unassembled WGS sequence"/>
</dbReference>
<accession>A0A4Z1JN32</accession>
<comment type="caution">
    <text evidence="1">The sequence shown here is derived from an EMBL/GenBank/DDBJ whole genome shotgun (WGS) entry which is preliminary data.</text>
</comment>
<dbReference type="AlphaFoldDB" id="A0A4Z1JN32"/>
<protein>
    <submittedName>
        <fullName evidence="1">Uncharacterized protein</fullName>
    </submittedName>
</protein>